<comment type="similarity">
    <text evidence="2">In the N-terminal section; belongs to the phytochrome family.</text>
</comment>
<keyword evidence="16" id="KW-0175">Coiled coil</keyword>
<dbReference type="CDD" id="cd17546">
    <property type="entry name" value="REC_hyHK_CKI1_RcsC-like"/>
    <property type="match status" value="1"/>
</dbReference>
<evidence type="ECO:0000259" key="17">
    <source>
        <dbReference type="PROSITE" id="PS50109"/>
    </source>
</evidence>
<evidence type="ECO:0000256" key="1">
    <source>
        <dbReference type="ARBA" id="ARBA00000085"/>
    </source>
</evidence>
<evidence type="ECO:0000256" key="8">
    <source>
        <dbReference type="ARBA" id="ARBA00022777"/>
    </source>
</evidence>
<dbReference type="Gene3D" id="3.30.565.10">
    <property type="entry name" value="Histidine kinase-like ATPase, C-terminal domain"/>
    <property type="match status" value="1"/>
</dbReference>
<evidence type="ECO:0000256" key="5">
    <source>
        <dbReference type="ARBA" id="ARBA00022553"/>
    </source>
</evidence>
<gene>
    <name evidence="20" type="ORF">K8V90_09340</name>
</gene>
<dbReference type="Pfam" id="PF00512">
    <property type="entry name" value="HisKA"/>
    <property type="match status" value="1"/>
</dbReference>
<evidence type="ECO:0000259" key="18">
    <source>
        <dbReference type="PROSITE" id="PS50110"/>
    </source>
</evidence>
<dbReference type="InterPro" id="IPR036097">
    <property type="entry name" value="HisK_dim/P_sf"/>
</dbReference>
<dbReference type="PROSITE" id="PS50110">
    <property type="entry name" value="RESPONSE_REGULATORY"/>
    <property type="match status" value="1"/>
</dbReference>
<evidence type="ECO:0000256" key="6">
    <source>
        <dbReference type="ARBA" id="ARBA00022679"/>
    </source>
</evidence>
<evidence type="ECO:0000256" key="4">
    <source>
        <dbReference type="ARBA" id="ARBA00018672"/>
    </source>
</evidence>
<name>A0A921N1W8_9FIRM</name>
<dbReference type="NCBIfam" id="TIGR00229">
    <property type="entry name" value="sensory_box"/>
    <property type="match status" value="1"/>
</dbReference>
<comment type="subunit">
    <text evidence="12">At low DSF concentrations, interacts with RpfF.</text>
</comment>
<evidence type="ECO:0000313" key="21">
    <source>
        <dbReference type="Proteomes" id="UP000776700"/>
    </source>
</evidence>
<dbReference type="PROSITE" id="PS50113">
    <property type="entry name" value="PAC"/>
    <property type="match status" value="1"/>
</dbReference>
<dbReference type="InterPro" id="IPR005467">
    <property type="entry name" value="His_kinase_dom"/>
</dbReference>
<dbReference type="Gene3D" id="3.30.450.20">
    <property type="entry name" value="PAS domain"/>
    <property type="match status" value="1"/>
</dbReference>
<dbReference type="InterPro" id="IPR000014">
    <property type="entry name" value="PAS"/>
</dbReference>
<feature type="modified residue" description="4-aspartylphosphate" evidence="15">
    <location>
        <position position="612"/>
    </location>
</feature>
<evidence type="ECO:0000313" key="20">
    <source>
        <dbReference type="EMBL" id="HJG97291.1"/>
    </source>
</evidence>
<evidence type="ECO:0000259" key="19">
    <source>
        <dbReference type="PROSITE" id="PS50113"/>
    </source>
</evidence>
<dbReference type="InterPro" id="IPR003594">
    <property type="entry name" value="HATPase_dom"/>
</dbReference>
<evidence type="ECO:0000256" key="12">
    <source>
        <dbReference type="ARBA" id="ARBA00064003"/>
    </source>
</evidence>
<dbReference type="InterPro" id="IPR003661">
    <property type="entry name" value="HisK_dim/P_dom"/>
</dbReference>
<feature type="coiled-coil region" evidence="16">
    <location>
        <begin position="4"/>
        <end position="42"/>
    </location>
</feature>
<reference evidence="20" key="1">
    <citation type="journal article" date="2021" name="PeerJ">
        <title>Extensive microbial diversity within the chicken gut microbiome revealed by metagenomics and culture.</title>
        <authorList>
            <person name="Gilroy R."/>
            <person name="Ravi A."/>
            <person name="Getino M."/>
            <person name="Pursley I."/>
            <person name="Horton D.L."/>
            <person name="Alikhan N.F."/>
            <person name="Baker D."/>
            <person name="Gharbi K."/>
            <person name="Hall N."/>
            <person name="Watson M."/>
            <person name="Adriaenssens E.M."/>
            <person name="Foster-Nyarko E."/>
            <person name="Jarju S."/>
            <person name="Secka A."/>
            <person name="Antonio M."/>
            <person name="Oren A."/>
            <person name="Chaudhuri R.R."/>
            <person name="La Ragione R."/>
            <person name="Hildebrand F."/>
            <person name="Pallen M.J."/>
        </authorList>
    </citation>
    <scope>NUCLEOTIDE SEQUENCE</scope>
    <source>
        <strain evidence="20">1277</strain>
    </source>
</reference>
<dbReference type="SUPFAM" id="SSF52172">
    <property type="entry name" value="CheY-like"/>
    <property type="match status" value="1"/>
</dbReference>
<dbReference type="SMART" id="SM00448">
    <property type="entry name" value="REC"/>
    <property type="match status" value="1"/>
</dbReference>
<sequence>MQYIKERELELNNLKKENYILIEENRKLKNEIEKAKAFFEERDIIASRMKKIKEEKLEYFNLFLKFCKESVISLDSDLRIIYSSDSFYKMLGSEESMNVDGQYAYDVYSKYRGEENAKEFCDLCRECLETNETIERQIKYKSPIDGSIKYTTIGISPATNKNGELQNLVIILKDVTEFYKMKERAEDATKAKTDFLANMSHEIRTPMNAIVGMVELIMREDISDIVREHVYNIKSASTNLLGIINDILDISKVESGKVELTEDEYEFASIINDITNMAIVRIDEKDIEFLVEVDPNIPYKLYGDEIRLRQIIINLVNNAIKFTKSGYVKLKITSSTKDNNKITLNVSVEDSGIGIKSKDLDKLFESFKQVDTRRNRNIEGTGLGLAISKSLIELMGGSISVFSEYGKGSTFSFTLDQKITNHKGFAQLSNDKCNKNILVYEESKNYRKSLYYTFTSLGLKASYCGDIKRFKKLLNQKKYDYVFASVDIIESYKDYILDINKDNKLTIMLNRNEVYHIMENVTAIQKPLYSLPIAAILNDKNISLLYAKDCNEKYASFIAPEAKILIVDDNAVNLKVACGFMSQYEMQIDTANSGYEAINKVTNKKYDLIFMDHMMPEMDGIDTTKAIRSITGSYYKNVPIVALTANAISGAREMFLSNSMQDFLSKPIDT</sequence>
<dbReference type="GO" id="GO:0005524">
    <property type="term" value="F:ATP binding"/>
    <property type="evidence" value="ECO:0007669"/>
    <property type="project" value="UniProtKB-KW"/>
</dbReference>
<dbReference type="Pfam" id="PF02518">
    <property type="entry name" value="HATPase_c"/>
    <property type="match status" value="1"/>
</dbReference>
<dbReference type="InterPro" id="IPR004358">
    <property type="entry name" value="Sig_transdc_His_kin-like_C"/>
</dbReference>
<dbReference type="InterPro" id="IPR001789">
    <property type="entry name" value="Sig_transdc_resp-reg_receiver"/>
</dbReference>
<evidence type="ECO:0000256" key="13">
    <source>
        <dbReference type="ARBA" id="ARBA00068150"/>
    </source>
</evidence>
<keyword evidence="5 15" id="KW-0597">Phosphoprotein</keyword>
<keyword evidence="6" id="KW-0808">Transferase</keyword>
<keyword evidence="8" id="KW-0418">Kinase</keyword>
<comment type="function">
    <text evidence="11">May play the central regulatory role in sporulation. It may be an element of the effector pathway responsible for the activation of sporulation genes in response to nutritional stress. Spo0A may act in concert with spo0H (a sigma factor) to control the expression of some genes that are critical to the sporulation process.</text>
</comment>
<dbReference type="PROSITE" id="PS50109">
    <property type="entry name" value="HIS_KIN"/>
    <property type="match status" value="1"/>
</dbReference>
<feature type="domain" description="PAC" evidence="19">
    <location>
        <begin position="132"/>
        <end position="187"/>
    </location>
</feature>
<evidence type="ECO:0000256" key="3">
    <source>
        <dbReference type="ARBA" id="ARBA00012438"/>
    </source>
</evidence>
<dbReference type="AlphaFoldDB" id="A0A921N1W8"/>
<dbReference type="InterPro" id="IPR035965">
    <property type="entry name" value="PAS-like_dom_sf"/>
</dbReference>
<dbReference type="SUPFAM" id="SSF55874">
    <property type="entry name" value="ATPase domain of HSP90 chaperone/DNA topoisomerase II/histidine kinase"/>
    <property type="match status" value="1"/>
</dbReference>
<evidence type="ECO:0000256" key="2">
    <source>
        <dbReference type="ARBA" id="ARBA00006402"/>
    </source>
</evidence>
<dbReference type="PANTHER" id="PTHR45339:SF1">
    <property type="entry name" value="HYBRID SIGNAL TRANSDUCTION HISTIDINE KINASE J"/>
    <property type="match status" value="1"/>
</dbReference>
<dbReference type="InterPro" id="IPR000700">
    <property type="entry name" value="PAS-assoc_C"/>
</dbReference>
<dbReference type="SUPFAM" id="SSF55785">
    <property type="entry name" value="PYP-like sensor domain (PAS domain)"/>
    <property type="match status" value="1"/>
</dbReference>
<dbReference type="FunFam" id="3.30.565.10:FF:000010">
    <property type="entry name" value="Sensor histidine kinase RcsC"/>
    <property type="match status" value="1"/>
</dbReference>
<evidence type="ECO:0000256" key="10">
    <source>
        <dbReference type="ARBA" id="ARBA00023012"/>
    </source>
</evidence>
<evidence type="ECO:0000256" key="9">
    <source>
        <dbReference type="ARBA" id="ARBA00022840"/>
    </source>
</evidence>
<keyword evidence="9" id="KW-0067">ATP-binding</keyword>
<dbReference type="CDD" id="cd16922">
    <property type="entry name" value="HATPase_EvgS-ArcB-TorS-like"/>
    <property type="match status" value="1"/>
</dbReference>
<feature type="domain" description="Histidine kinase" evidence="17">
    <location>
        <begin position="198"/>
        <end position="419"/>
    </location>
</feature>
<evidence type="ECO:0000256" key="15">
    <source>
        <dbReference type="PROSITE-ProRule" id="PRU00169"/>
    </source>
</evidence>
<dbReference type="PRINTS" id="PR00344">
    <property type="entry name" value="BCTRLSENSOR"/>
</dbReference>
<dbReference type="Pfam" id="PF00072">
    <property type="entry name" value="Response_reg"/>
    <property type="match status" value="1"/>
</dbReference>
<organism evidence="20 21">
    <name type="scientific">Romboutsia timonensis</name>
    <dbReference type="NCBI Taxonomy" id="1776391"/>
    <lineage>
        <taxon>Bacteria</taxon>
        <taxon>Bacillati</taxon>
        <taxon>Bacillota</taxon>
        <taxon>Clostridia</taxon>
        <taxon>Peptostreptococcales</taxon>
        <taxon>Peptostreptococcaceae</taxon>
        <taxon>Romboutsia</taxon>
    </lineage>
</organism>
<dbReference type="FunFam" id="1.10.287.130:FF:000002">
    <property type="entry name" value="Two-component osmosensing histidine kinase"/>
    <property type="match status" value="1"/>
</dbReference>
<dbReference type="CDD" id="cd00082">
    <property type="entry name" value="HisKA"/>
    <property type="match status" value="1"/>
</dbReference>
<dbReference type="SMART" id="SM00388">
    <property type="entry name" value="HisKA"/>
    <property type="match status" value="1"/>
</dbReference>
<evidence type="ECO:0000256" key="11">
    <source>
        <dbReference type="ARBA" id="ARBA00024867"/>
    </source>
</evidence>
<dbReference type="Gene3D" id="1.10.287.130">
    <property type="match status" value="1"/>
</dbReference>
<dbReference type="Pfam" id="PF08448">
    <property type="entry name" value="PAS_4"/>
    <property type="match status" value="1"/>
</dbReference>
<dbReference type="InterPro" id="IPR013656">
    <property type="entry name" value="PAS_4"/>
</dbReference>
<dbReference type="SUPFAM" id="SSF47384">
    <property type="entry name" value="Homodimeric domain of signal transducing histidine kinase"/>
    <property type="match status" value="1"/>
</dbReference>
<accession>A0A921N1W8</accession>
<dbReference type="PANTHER" id="PTHR45339">
    <property type="entry name" value="HYBRID SIGNAL TRANSDUCTION HISTIDINE KINASE J"/>
    <property type="match status" value="1"/>
</dbReference>
<keyword evidence="10" id="KW-0902">Two-component regulatory system</keyword>
<feature type="domain" description="Response regulatory" evidence="18">
    <location>
        <begin position="563"/>
        <end position="670"/>
    </location>
</feature>
<dbReference type="EC" id="2.7.13.3" evidence="3"/>
<proteinExistence type="inferred from homology"/>
<protein>
    <recommendedName>
        <fullName evidence="14">Circadian input-output histidine kinase CikA</fullName>
        <ecNumber evidence="3">2.7.13.3</ecNumber>
    </recommendedName>
    <alternativeName>
        <fullName evidence="13">Sensory/regulatory protein RpfC</fullName>
    </alternativeName>
    <alternativeName>
        <fullName evidence="4">Stage 0 sporulation protein A homolog</fullName>
    </alternativeName>
</protein>
<dbReference type="Gene3D" id="3.40.50.2300">
    <property type="match status" value="1"/>
</dbReference>
<dbReference type="EMBL" id="DYUB01000294">
    <property type="protein sequence ID" value="HJG97291.1"/>
    <property type="molecule type" value="Genomic_DNA"/>
</dbReference>
<reference evidence="20" key="2">
    <citation type="submission" date="2021-09" db="EMBL/GenBank/DDBJ databases">
        <authorList>
            <person name="Gilroy R."/>
        </authorList>
    </citation>
    <scope>NUCLEOTIDE SEQUENCE</scope>
    <source>
        <strain evidence="20">1277</strain>
    </source>
</reference>
<feature type="non-terminal residue" evidence="20">
    <location>
        <position position="670"/>
    </location>
</feature>
<dbReference type="InterPro" id="IPR011006">
    <property type="entry name" value="CheY-like_superfamily"/>
</dbReference>
<dbReference type="GO" id="GO:0000155">
    <property type="term" value="F:phosphorelay sensor kinase activity"/>
    <property type="evidence" value="ECO:0007669"/>
    <property type="project" value="InterPro"/>
</dbReference>
<dbReference type="InterPro" id="IPR036890">
    <property type="entry name" value="HATPase_C_sf"/>
</dbReference>
<evidence type="ECO:0000256" key="14">
    <source>
        <dbReference type="ARBA" id="ARBA00074306"/>
    </source>
</evidence>
<keyword evidence="7" id="KW-0547">Nucleotide-binding</keyword>
<comment type="caution">
    <text evidence="20">The sequence shown here is derived from an EMBL/GenBank/DDBJ whole genome shotgun (WGS) entry which is preliminary data.</text>
</comment>
<dbReference type="Proteomes" id="UP000776700">
    <property type="component" value="Unassembled WGS sequence"/>
</dbReference>
<evidence type="ECO:0000256" key="16">
    <source>
        <dbReference type="SAM" id="Coils"/>
    </source>
</evidence>
<comment type="catalytic activity">
    <reaction evidence="1">
        <text>ATP + protein L-histidine = ADP + protein N-phospho-L-histidine.</text>
        <dbReference type="EC" id="2.7.13.3"/>
    </reaction>
</comment>
<dbReference type="CDD" id="cd00130">
    <property type="entry name" value="PAS"/>
    <property type="match status" value="1"/>
</dbReference>
<dbReference type="SMART" id="SM00387">
    <property type="entry name" value="HATPase_c"/>
    <property type="match status" value="1"/>
</dbReference>
<evidence type="ECO:0000256" key="7">
    <source>
        <dbReference type="ARBA" id="ARBA00022741"/>
    </source>
</evidence>